<comment type="similarity">
    <text evidence="1">Belongs to the CapA family.</text>
</comment>
<dbReference type="Gene3D" id="3.60.21.10">
    <property type="match status" value="1"/>
</dbReference>
<dbReference type="PROSITE" id="PS51257">
    <property type="entry name" value="PROKAR_LIPOPROTEIN"/>
    <property type="match status" value="1"/>
</dbReference>
<dbReference type="InterPro" id="IPR029052">
    <property type="entry name" value="Metallo-depent_PP-like"/>
</dbReference>
<dbReference type="CDD" id="cd07381">
    <property type="entry name" value="MPP_CapA"/>
    <property type="match status" value="1"/>
</dbReference>
<feature type="domain" description="Capsule synthesis protein CapA" evidence="3">
    <location>
        <begin position="78"/>
        <end position="340"/>
    </location>
</feature>
<organism evidence="4 5">
    <name type="scientific">Isachenkonia alkalipeptolytica</name>
    <dbReference type="NCBI Taxonomy" id="2565777"/>
    <lineage>
        <taxon>Bacteria</taxon>
        <taxon>Bacillati</taxon>
        <taxon>Bacillota</taxon>
        <taxon>Clostridia</taxon>
        <taxon>Eubacteriales</taxon>
        <taxon>Clostridiaceae</taxon>
        <taxon>Isachenkonia</taxon>
    </lineage>
</organism>
<dbReference type="Pfam" id="PF09587">
    <property type="entry name" value="PGA_cap"/>
    <property type="match status" value="1"/>
</dbReference>
<sequence>MKLFNKKIISLLIILLIGVFLITGCNIQQSDAPEPNQENGELNEQNNNVGEDSLEDQENQDSEESEEVQEVEEFTEVTISAVGDVMVHQSQLDAQYDAGEDAYDFHNNFLHLKPYLDQSDINMANLETTFAGPERGYSSFPMFNTPDALGEALRDAGFQFISTINNHTYDTGEQGFFRTLEVLDDQGLTAIGTRSDESEKRYTIEEVENIKVGMTGYTYETEKMGESISLNGIPVPPHIQPLMNTFHDHYQEEDIKEMEEIIEAMKKDGADIIVFFLHWGNEYQREPSGYQTQLANKLSELGVDVIFGSHPHVVQPMDIIENDGHETLVVYSMGNLISNQREETLRNYTSNAEYTEDGLMVHATFEKSSLSEEIERTSVEYTPLWVHRYNEGSGFGYEVLPVAETIDNFEDFDIQSEDLRDRIRTSLERTEEIVLQNNDTFILKKDATH</sequence>
<reference evidence="4 5" key="1">
    <citation type="submission" date="2019-04" db="EMBL/GenBank/DDBJ databases">
        <title>Isachenkonia alkalipeptolytica gen. nov. sp. nov. a new anaerobic, alkiliphilic organothrophic bacterium capable to reduce synthesized ferrihydrite isolated from a soda lake.</title>
        <authorList>
            <person name="Toshchakov S.V."/>
            <person name="Zavarzina D.G."/>
            <person name="Zhilina T.N."/>
            <person name="Kostrikina N.A."/>
            <person name="Kublanov I.V."/>
        </authorList>
    </citation>
    <scope>NUCLEOTIDE SEQUENCE [LARGE SCALE GENOMIC DNA]</scope>
    <source>
        <strain evidence="4 5">Z-1701</strain>
    </source>
</reference>
<evidence type="ECO:0000256" key="2">
    <source>
        <dbReference type="SAM" id="MobiDB-lite"/>
    </source>
</evidence>
<proteinExistence type="inferred from homology"/>
<gene>
    <name evidence="4" type="ORF">ISALK_01390</name>
</gene>
<dbReference type="InterPro" id="IPR052169">
    <property type="entry name" value="CW_Biosynth-Accessory"/>
</dbReference>
<dbReference type="SUPFAM" id="SSF56300">
    <property type="entry name" value="Metallo-dependent phosphatases"/>
    <property type="match status" value="1"/>
</dbReference>
<dbReference type="PANTHER" id="PTHR33393:SF11">
    <property type="entry name" value="POLYGLUTAMINE SYNTHESIS ACCESSORY PROTEIN RV0574C-RELATED"/>
    <property type="match status" value="1"/>
</dbReference>
<dbReference type="PANTHER" id="PTHR33393">
    <property type="entry name" value="POLYGLUTAMINE SYNTHESIS ACCESSORY PROTEIN RV0574C-RELATED"/>
    <property type="match status" value="1"/>
</dbReference>
<evidence type="ECO:0000313" key="4">
    <source>
        <dbReference type="EMBL" id="NBG87145.1"/>
    </source>
</evidence>
<evidence type="ECO:0000259" key="3">
    <source>
        <dbReference type="SMART" id="SM00854"/>
    </source>
</evidence>
<dbReference type="SMART" id="SM00854">
    <property type="entry name" value="PGA_cap"/>
    <property type="match status" value="1"/>
</dbReference>
<evidence type="ECO:0000313" key="5">
    <source>
        <dbReference type="Proteomes" id="UP000449710"/>
    </source>
</evidence>
<comment type="caution">
    <text evidence="4">The sequence shown here is derived from an EMBL/GenBank/DDBJ whole genome shotgun (WGS) entry which is preliminary data.</text>
</comment>
<evidence type="ECO:0000256" key="1">
    <source>
        <dbReference type="ARBA" id="ARBA00005662"/>
    </source>
</evidence>
<dbReference type="InterPro" id="IPR019079">
    <property type="entry name" value="Capsule_synth_CapA"/>
</dbReference>
<feature type="region of interest" description="Disordered" evidence="2">
    <location>
        <begin position="31"/>
        <end position="71"/>
    </location>
</feature>
<feature type="compositionally biased region" description="Acidic residues" evidence="2">
    <location>
        <begin position="52"/>
        <end position="71"/>
    </location>
</feature>
<dbReference type="AlphaFoldDB" id="A0AA43XHW0"/>
<protein>
    <submittedName>
        <fullName evidence="4">CapA family protein</fullName>
    </submittedName>
</protein>
<keyword evidence="5" id="KW-1185">Reference proteome</keyword>
<feature type="compositionally biased region" description="Low complexity" evidence="2">
    <location>
        <begin position="33"/>
        <end position="51"/>
    </location>
</feature>
<dbReference type="Proteomes" id="UP000449710">
    <property type="component" value="Unassembled WGS sequence"/>
</dbReference>
<accession>A0AA43XHW0</accession>
<dbReference type="EMBL" id="SUMG01000001">
    <property type="protein sequence ID" value="NBG87145.1"/>
    <property type="molecule type" value="Genomic_DNA"/>
</dbReference>
<name>A0AA43XHW0_9CLOT</name>